<dbReference type="PANTHER" id="PTHR43140">
    <property type="entry name" value="TYPE-1 RESTRICTION ENZYME ECOKI SPECIFICITY PROTEIN"/>
    <property type="match status" value="1"/>
</dbReference>
<protein>
    <submittedName>
        <fullName evidence="4">Restriction endonuclease subunit S</fullName>
    </submittedName>
</protein>
<accession>A0A6P1ZCN9</accession>
<evidence type="ECO:0000256" key="2">
    <source>
        <dbReference type="ARBA" id="ARBA00023125"/>
    </source>
</evidence>
<feature type="coiled-coil region" evidence="3">
    <location>
        <begin position="394"/>
        <end position="428"/>
    </location>
</feature>
<dbReference type="SUPFAM" id="SSF116734">
    <property type="entry name" value="DNA methylase specificity domain"/>
    <property type="match status" value="2"/>
</dbReference>
<keyword evidence="3" id="KW-0175">Coiled coil</keyword>
<comment type="caution">
    <text evidence="4">The sequence shown here is derived from an EMBL/GenBank/DDBJ whole genome shotgun (WGS) entry which is preliminary data.</text>
</comment>
<dbReference type="InterPro" id="IPR051212">
    <property type="entry name" value="Type-I_RE_S_subunit"/>
</dbReference>
<evidence type="ECO:0000256" key="1">
    <source>
        <dbReference type="ARBA" id="ARBA00022747"/>
    </source>
</evidence>
<dbReference type="Gene3D" id="1.10.287.1120">
    <property type="entry name" value="Bipartite methylase S protein"/>
    <property type="match status" value="1"/>
</dbReference>
<dbReference type="PANTHER" id="PTHR43140:SF1">
    <property type="entry name" value="TYPE I RESTRICTION ENZYME ECOKI SPECIFICITY SUBUNIT"/>
    <property type="match status" value="1"/>
</dbReference>
<reference evidence="4 5" key="1">
    <citation type="submission" date="2018-06" db="EMBL/GenBank/DDBJ databases">
        <title>Complete genome of Desulfovibrio marinus P48SEP.</title>
        <authorList>
            <person name="Crispim J.S."/>
            <person name="Vidigal P.M.P."/>
            <person name="Silva L.C.F."/>
            <person name="Araujo L.C."/>
            <person name="Laguardia C.N."/>
            <person name="Dias R.S."/>
            <person name="Sousa M.P."/>
            <person name="Paula S.O."/>
            <person name="Silva C."/>
        </authorList>
    </citation>
    <scope>NUCLEOTIDE SEQUENCE [LARGE SCALE GENOMIC DNA]</scope>
    <source>
        <strain evidence="4 5">P48SEP</strain>
    </source>
</reference>
<dbReference type="AlphaFoldDB" id="A0A6P1ZCN9"/>
<dbReference type="OrthoDB" id="512700at2"/>
<keyword evidence="4" id="KW-0378">Hydrolase</keyword>
<dbReference type="InterPro" id="IPR044946">
    <property type="entry name" value="Restrct_endonuc_typeI_TRD_sf"/>
</dbReference>
<proteinExistence type="predicted"/>
<keyword evidence="4" id="KW-0255">Endonuclease</keyword>
<keyword evidence="2" id="KW-0238">DNA-binding</keyword>
<dbReference type="Gene3D" id="3.90.220.20">
    <property type="entry name" value="DNA methylase specificity domains"/>
    <property type="match status" value="2"/>
</dbReference>
<dbReference type="RefSeq" id="WP_144307367.1">
    <property type="nucleotide sequence ID" value="NZ_QMIF01000023.1"/>
</dbReference>
<keyword evidence="1" id="KW-0680">Restriction system</keyword>
<evidence type="ECO:0000256" key="3">
    <source>
        <dbReference type="SAM" id="Coils"/>
    </source>
</evidence>
<dbReference type="EMBL" id="QMIF01000023">
    <property type="protein sequence ID" value="TVM30458.1"/>
    <property type="molecule type" value="Genomic_DNA"/>
</dbReference>
<evidence type="ECO:0000313" key="4">
    <source>
        <dbReference type="EMBL" id="TVM30458.1"/>
    </source>
</evidence>
<dbReference type="GO" id="GO:0004519">
    <property type="term" value="F:endonuclease activity"/>
    <property type="evidence" value="ECO:0007669"/>
    <property type="project" value="UniProtKB-KW"/>
</dbReference>
<organism evidence="4 5">
    <name type="scientific">Oceanidesulfovibrio marinus</name>
    <dbReference type="NCBI Taxonomy" id="370038"/>
    <lineage>
        <taxon>Bacteria</taxon>
        <taxon>Pseudomonadati</taxon>
        <taxon>Thermodesulfobacteriota</taxon>
        <taxon>Desulfovibrionia</taxon>
        <taxon>Desulfovibrionales</taxon>
        <taxon>Desulfovibrionaceae</taxon>
        <taxon>Oceanidesulfovibrio</taxon>
    </lineage>
</organism>
<evidence type="ECO:0000313" key="5">
    <source>
        <dbReference type="Proteomes" id="UP000434052"/>
    </source>
</evidence>
<sequence length="441" mass="49785">MGKYKAYPEYKDSGVDWLGEVPAHWEVKDLKYLARIILSNVDKKSVGGQADVLLCNYTDVYYNETITDNLEFMKATATEEQIRTFTLRKGDTLVTKDSEDPNDIAVPAYVPATMGGILCGYHLAIIRPKGPTQGGYISRFFQSRYADSWFATRANGLTRYGLGSYALSNAPFLSPPPDEQTQIAEFLDHETAKIDRLIAKQEELIALLQEKRQAVISHAVTKGLDPAAPMKDSGVEWLGKVPAHWEVKRAKWVFKERDERSSTGDEELLTVSHITGVSPRSEKDVNMIMAESFEGYKICKADDLVINTMWAWMGAMGTSRYDGIVSPSYNVYSPRNHDVINSSYFDFLVRLPRFITVATSQSKGIWSSRLRLYPESFFKILIPTPPKEEQDSVVQRLKTILLEYKALVEKAQEQIALLQERRTALISAAVTGKIDVREWTP</sequence>
<keyword evidence="4" id="KW-0540">Nuclease</keyword>
<dbReference type="Proteomes" id="UP000434052">
    <property type="component" value="Unassembled WGS sequence"/>
</dbReference>
<name>A0A6P1ZCN9_9BACT</name>
<dbReference type="GO" id="GO:0003677">
    <property type="term" value="F:DNA binding"/>
    <property type="evidence" value="ECO:0007669"/>
    <property type="project" value="UniProtKB-KW"/>
</dbReference>
<dbReference type="GO" id="GO:0009307">
    <property type="term" value="P:DNA restriction-modification system"/>
    <property type="evidence" value="ECO:0007669"/>
    <property type="project" value="UniProtKB-KW"/>
</dbReference>
<gene>
    <name evidence="4" type="ORF">DQK91_20960</name>
</gene>